<dbReference type="PANTHER" id="PTHR11690:SF237">
    <property type="entry name" value="PICKPOCKET 16-RELATED"/>
    <property type="match status" value="1"/>
</dbReference>
<keyword evidence="16" id="KW-1185">Reference proteome</keyword>
<keyword evidence="10 12" id="KW-0739">Sodium transport</keyword>
<keyword evidence="5 12" id="KW-0812">Transmembrane</keyword>
<dbReference type="Pfam" id="PF00858">
    <property type="entry name" value="ASC"/>
    <property type="match status" value="1"/>
</dbReference>
<evidence type="ECO:0000256" key="3">
    <source>
        <dbReference type="ARBA" id="ARBA00022448"/>
    </source>
</evidence>
<evidence type="ECO:0000256" key="8">
    <source>
        <dbReference type="ARBA" id="ARBA00023065"/>
    </source>
</evidence>
<dbReference type="Proteomes" id="UP001607302">
    <property type="component" value="Unassembled WGS sequence"/>
</dbReference>
<evidence type="ECO:0000256" key="10">
    <source>
        <dbReference type="ARBA" id="ARBA00023201"/>
    </source>
</evidence>
<gene>
    <name evidence="15" type="ORF">V1478_003787</name>
</gene>
<feature type="region of interest" description="Disordered" evidence="13">
    <location>
        <begin position="555"/>
        <end position="576"/>
    </location>
</feature>
<dbReference type="EMBL" id="JAUDFV010000074">
    <property type="protein sequence ID" value="KAL2734089.1"/>
    <property type="molecule type" value="Genomic_DNA"/>
</dbReference>
<proteinExistence type="inferred from homology"/>
<evidence type="ECO:0000256" key="6">
    <source>
        <dbReference type="ARBA" id="ARBA00022989"/>
    </source>
</evidence>
<protein>
    <submittedName>
        <fullName evidence="15">Sodium channel protein Nach-like</fullName>
    </submittedName>
</protein>
<evidence type="ECO:0000313" key="16">
    <source>
        <dbReference type="Proteomes" id="UP001607302"/>
    </source>
</evidence>
<comment type="subcellular location">
    <subcellularLocation>
        <location evidence="1">Membrane</location>
        <topology evidence="1">Multi-pass membrane protein</topology>
    </subcellularLocation>
</comment>
<evidence type="ECO:0000256" key="2">
    <source>
        <dbReference type="ARBA" id="ARBA00007193"/>
    </source>
</evidence>
<keyword evidence="11 12" id="KW-0407">Ion channel</keyword>
<dbReference type="GO" id="GO:0005272">
    <property type="term" value="F:sodium channel activity"/>
    <property type="evidence" value="ECO:0007669"/>
    <property type="project" value="UniProtKB-KW"/>
</dbReference>
<dbReference type="AlphaFoldDB" id="A0ABD2BMT9"/>
<keyword evidence="4 12" id="KW-0894">Sodium channel</keyword>
<dbReference type="Gene3D" id="2.60.470.10">
    <property type="entry name" value="Acid-sensing ion channels like domains"/>
    <property type="match status" value="1"/>
</dbReference>
<reference evidence="15 16" key="1">
    <citation type="journal article" date="2024" name="Ann. Entomol. Soc. Am.">
        <title>Genomic analyses of the southern and eastern yellowjacket wasps (Hymenoptera: Vespidae) reveal evolutionary signatures of social life.</title>
        <authorList>
            <person name="Catto M.A."/>
            <person name="Caine P.B."/>
            <person name="Orr S.E."/>
            <person name="Hunt B.G."/>
            <person name="Goodisman M.A.D."/>
        </authorList>
    </citation>
    <scope>NUCLEOTIDE SEQUENCE [LARGE SCALE GENOMIC DNA]</scope>
    <source>
        <strain evidence="15">233</strain>
        <tissue evidence="15">Head and thorax</tissue>
    </source>
</reference>
<name>A0ABD2BMT9_VESSQ</name>
<evidence type="ECO:0000256" key="4">
    <source>
        <dbReference type="ARBA" id="ARBA00022461"/>
    </source>
</evidence>
<dbReference type="Gene3D" id="1.10.287.770">
    <property type="entry name" value="YojJ-like"/>
    <property type="match status" value="1"/>
</dbReference>
<keyword evidence="9 14" id="KW-0472">Membrane</keyword>
<organism evidence="15 16">
    <name type="scientific">Vespula squamosa</name>
    <name type="common">Southern yellow jacket</name>
    <name type="synonym">Wasp</name>
    <dbReference type="NCBI Taxonomy" id="30214"/>
    <lineage>
        <taxon>Eukaryota</taxon>
        <taxon>Metazoa</taxon>
        <taxon>Ecdysozoa</taxon>
        <taxon>Arthropoda</taxon>
        <taxon>Hexapoda</taxon>
        <taxon>Insecta</taxon>
        <taxon>Pterygota</taxon>
        <taxon>Neoptera</taxon>
        <taxon>Endopterygota</taxon>
        <taxon>Hymenoptera</taxon>
        <taxon>Apocrita</taxon>
        <taxon>Aculeata</taxon>
        <taxon>Vespoidea</taxon>
        <taxon>Vespidae</taxon>
        <taxon>Vespinae</taxon>
        <taxon>Vespula</taxon>
    </lineage>
</organism>
<feature type="compositionally biased region" description="Low complexity" evidence="13">
    <location>
        <begin position="559"/>
        <end position="576"/>
    </location>
</feature>
<dbReference type="PANTHER" id="PTHR11690">
    <property type="entry name" value="AMILORIDE-SENSITIVE SODIUM CHANNEL-RELATED"/>
    <property type="match status" value="1"/>
</dbReference>
<evidence type="ECO:0000256" key="5">
    <source>
        <dbReference type="ARBA" id="ARBA00022692"/>
    </source>
</evidence>
<keyword evidence="3 12" id="KW-0813">Transport</keyword>
<keyword evidence="7" id="KW-0915">Sodium</keyword>
<accession>A0ABD2BMT9</accession>
<evidence type="ECO:0000256" key="11">
    <source>
        <dbReference type="ARBA" id="ARBA00023303"/>
    </source>
</evidence>
<keyword evidence="8 12" id="KW-0406">Ion transport</keyword>
<comment type="similarity">
    <text evidence="2 12">Belongs to the amiloride-sensitive sodium channel (TC 1.A.6) family.</text>
</comment>
<comment type="caution">
    <text evidence="15">The sequence shown here is derived from an EMBL/GenBank/DDBJ whole genome shotgun (WGS) entry which is preliminary data.</text>
</comment>
<evidence type="ECO:0000256" key="7">
    <source>
        <dbReference type="ARBA" id="ARBA00023053"/>
    </source>
</evidence>
<evidence type="ECO:0000256" key="1">
    <source>
        <dbReference type="ARBA" id="ARBA00004141"/>
    </source>
</evidence>
<feature type="transmembrane region" description="Helical" evidence="14">
    <location>
        <begin position="52"/>
        <end position="72"/>
    </location>
</feature>
<dbReference type="PRINTS" id="PR01078">
    <property type="entry name" value="AMINACHANNEL"/>
</dbReference>
<evidence type="ECO:0000256" key="14">
    <source>
        <dbReference type="SAM" id="Phobius"/>
    </source>
</evidence>
<dbReference type="GO" id="GO:0016020">
    <property type="term" value="C:membrane"/>
    <property type="evidence" value="ECO:0007669"/>
    <property type="project" value="UniProtKB-SubCell"/>
</dbReference>
<keyword evidence="6 14" id="KW-1133">Transmembrane helix</keyword>
<feature type="transmembrane region" description="Helical" evidence="14">
    <location>
        <begin position="463"/>
        <end position="490"/>
    </location>
</feature>
<evidence type="ECO:0000313" key="15">
    <source>
        <dbReference type="EMBL" id="KAL2734089.1"/>
    </source>
</evidence>
<sequence length="590" mass="68328">MRVHSFRSISRRKRKAISQYLKEKIKIYFKNTTLHGFRYLIIHPSTIIERMLWFLVCIMSIIFCIILMMRLWRNFDENPTATAISTTNPIWSIYFPGVTICNNNKVYNPHAKIFGNILSRNGINHSQSEKFFVSLMKLTRPDKIDVDNLTATRALEVLGFTVDRLMYELMQPCKTMLLRCAWLGQKFNCSDIFKAVKSREGYCCAFNYHFNLDRPYGYDNYDLKNSSEDSDRSDIPSEELPGIGQIQKAPGSGRDVGLAVALNVEGEHYKSPNRPFAGATILIHDPKDYPDIGIHSMSVLPGHVMGISISGTTTKSSQDLRQLPLKRRMCLFQDEVRDNSNYSFQSCVSNCTYMRMHKYCGCLPFYYPNENSRTCFLTDIDCILNHRRTVSTYSFENECNCLPQCSDTFYDVVSESIAIEDVGYNSEITRDLDNKNASFIYVYFRDISYIEYRKQNIMSWDSLLASFGGIFGLCLGGSVISLVELLYYIAREFFYLRKESTSTKKNFPAASDLFLSTPLKDSKWKKFNGQRGMNYNERPIYVVANRMLLRQQEENYNDSNNTSTTNTTKSNNNNKNNVLLRKIKFQRYYD</sequence>
<evidence type="ECO:0000256" key="9">
    <source>
        <dbReference type="ARBA" id="ARBA00023136"/>
    </source>
</evidence>
<evidence type="ECO:0000256" key="13">
    <source>
        <dbReference type="SAM" id="MobiDB-lite"/>
    </source>
</evidence>
<evidence type="ECO:0000256" key="12">
    <source>
        <dbReference type="RuleBase" id="RU000679"/>
    </source>
</evidence>
<dbReference type="InterPro" id="IPR001873">
    <property type="entry name" value="ENaC"/>
</dbReference>